<name>A0A6J4L141_9BACT</name>
<dbReference type="AlphaFoldDB" id="A0A6J4L141"/>
<proteinExistence type="predicted"/>
<evidence type="ECO:0000256" key="1">
    <source>
        <dbReference type="SAM" id="MobiDB-lite"/>
    </source>
</evidence>
<feature type="region of interest" description="Disordered" evidence="1">
    <location>
        <begin position="1"/>
        <end position="92"/>
    </location>
</feature>
<feature type="non-terminal residue" evidence="2">
    <location>
        <position position="92"/>
    </location>
</feature>
<sequence>RRVHARRAGLRGAVGRVRASAGGRVGGALAPRRPRAPPGPVDHGRPHSHGAPASAPAARAGSRGAPVGRRGGGALPRDSPGRHPPRHSHRRV</sequence>
<dbReference type="EMBL" id="CADCTV010000341">
    <property type="protein sequence ID" value="CAA9319674.1"/>
    <property type="molecule type" value="Genomic_DNA"/>
</dbReference>
<feature type="compositionally biased region" description="Low complexity" evidence="1">
    <location>
        <begin position="49"/>
        <end position="68"/>
    </location>
</feature>
<accession>A0A6J4L141</accession>
<reference evidence="2" key="1">
    <citation type="submission" date="2020-02" db="EMBL/GenBank/DDBJ databases">
        <authorList>
            <person name="Meier V. D."/>
        </authorList>
    </citation>
    <scope>NUCLEOTIDE SEQUENCE</scope>
    <source>
        <strain evidence="2">AVDCRST_MAG89</strain>
    </source>
</reference>
<feature type="compositionally biased region" description="Low complexity" evidence="1">
    <location>
        <begin position="10"/>
        <end position="31"/>
    </location>
</feature>
<feature type="non-terminal residue" evidence="2">
    <location>
        <position position="1"/>
    </location>
</feature>
<organism evidence="2">
    <name type="scientific">uncultured Gemmatimonadota bacterium</name>
    <dbReference type="NCBI Taxonomy" id="203437"/>
    <lineage>
        <taxon>Bacteria</taxon>
        <taxon>Pseudomonadati</taxon>
        <taxon>Gemmatimonadota</taxon>
        <taxon>environmental samples</taxon>
    </lineage>
</organism>
<feature type="compositionally biased region" description="Basic residues" evidence="1">
    <location>
        <begin position="83"/>
        <end position="92"/>
    </location>
</feature>
<evidence type="ECO:0000313" key="2">
    <source>
        <dbReference type="EMBL" id="CAA9319674.1"/>
    </source>
</evidence>
<protein>
    <submittedName>
        <fullName evidence="2">Uncharacterized protein</fullName>
    </submittedName>
</protein>
<gene>
    <name evidence="2" type="ORF">AVDCRST_MAG89-1589</name>
</gene>